<dbReference type="Pfam" id="PF00583">
    <property type="entry name" value="Acetyltransf_1"/>
    <property type="match status" value="1"/>
</dbReference>
<dbReference type="Gene3D" id="3.40.50.1000">
    <property type="entry name" value="HAD superfamily/HAD-like"/>
    <property type="match status" value="1"/>
</dbReference>
<feature type="domain" description="N-acetyltransferase" evidence="3">
    <location>
        <begin position="224"/>
        <end position="380"/>
    </location>
</feature>
<evidence type="ECO:0000313" key="4">
    <source>
        <dbReference type="EMBL" id="MEQ2468283.1"/>
    </source>
</evidence>
<keyword evidence="5" id="KW-1185">Reference proteome</keyword>
<dbReference type="GO" id="GO:0016746">
    <property type="term" value="F:acyltransferase activity"/>
    <property type="evidence" value="ECO:0007669"/>
    <property type="project" value="UniProtKB-KW"/>
</dbReference>
<reference evidence="4 5" key="1">
    <citation type="submission" date="2024-03" db="EMBL/GenBank/DDBJ databases">
        <title>Human intestinal bacterial collection.</title>
        <authorList>
            <person name="Pauvert C."/>
            <person name="Hitch T.C.A."/>
            <person name="Clavel T."/>
        </authorList>
    </citation>
    <scope>NUCLEOTIDE SEQUENCE [LARGE SCALE GENOMIC DNA]</scope>
    <source>
        <strain evidence="4 5">CLA-SR-H024</strain>
    </source>
</reference>
<protein>
    <submittedName>
        <fullName evidence="4">GNAT family N-acetyltransferase</fullName>
        <ecNumber evidence="4">2.3.1.-</ecNumber>
    </submittedName>
</protein>
<dbReference type="EC" id="2.3.1.-" evidence="4"/>
<gene>
    <name evidence="4" type="ORF">WMO63_21730</name>
</gene>
<evidence type="ECO:0000313" key="5">
    <source>
        <dbReference type="Proteomes" id="UP001465426"/>
    </source>
</evidence>
<dbReference type="InterPro" id="IPR016181">
    <property type="entry name" value="Acyl_CoA_acyltransferase"/>
</dbReference>
<dbReference type="InterPro" id="IPR050155">
    <property type="entry name" value="HAD-like_hydrolase_sf"/>
</dbReference>
<keyword evidence="1" id="KW-0378">Hydrolase</keyword>
<name>A0ABV1F4G8_9BACI</name>
<organism evidence="4 5">
    <name type="scientific">Niallia hominis</name>
    <dbReference type="NCBI Taxonomy" id="3133173"/>
    <lineage>
        <taxon>Bacteria</taxon>
        <taxon>Bacillati</taxon>
        <taxon>Bacillota</taxon>
        <taxon>Bacilli</taxon>
        <taxon>Bacillales</taxon>
        <taxon>Bacillaceae</taxon>
        <taxon>Niallia</taxon>
    </lineage>
</organism>
<dbReference type="PROSITE" id="PS51186">
    <property type="entry name" value="GNAT"/>
    <property type="match status" value="1"/>
</dbReference>
<dbReference type="RefSeq" id="WP_349205386.1">
    <property type="nucleotide sequence ID" value="NZ_JBBMFN010000090.1"/>
</dbReference>
<dbReference type="SFLD" id="SFLDS00003">
    <property type="entry name" value="Haloacid_Dehalogenase"/>
    <property type="match status" value="1"/>
</dbReference>
<dbReference type="InterPro" id="IPR041492">
    <property type="entry name" value="HAD_2"/>
</dbReference>
<dbReference type="InterPro" id="IPR000182">
    <property type="entry name" value="GNAT_dom"/>
</dbReference>
<dbReference type="PANTHER" id="PTHR43434:SF20">
    <property type="entry name" value="5'-NUCLEOTIDASE"/>
    <property type="match status" value="1"/>
</dbReference>
<evidence type="ECO:0000256" key="2">
    <source>
        <dbReference type="ARBA" id="ARBA00022842"/>
    </source>
</evidence>
<keyword evidence="2" id="KW-0460">Magnesium</keyword>
<comment type="caution">
    <text evidence="4">The sequence shown here is derived from an EMBL/GenBank/DDBJ whole genome shotgun (WGS) entry which is preliminary data.</text>
</comment>
<dbReference type="Proteomes" id="UP001465426">
    <property type="component" value="Unassembled WGS sequence"/>
</dbReference>
<dbReference type="InterPro" id="IPR023198">
    <property type="entry name" value="PGP-like_dom2"/>
</dbReference>
<accession>A0ABV1F4G8</accession>
<dbReference type="InterPro" id="IPR023214">
    <property type="entry name" value="HAD_sf"/>
</dbReference>
<dbReference type="Pfam" id="PF13419">
    <property type="entry name" value="HAD_2"/>
    <property type="match status" value="1"/>
</dbReference>
<dbReference type="PANTHER" id="PTHR43434">
    <property type="entry name" value="PHOSPHOGLYCOLATE PHOSPHATASE"/>
    <property type="match status" value="1"/>
</dbReference>
<keyword evidence="4" id="KW-0012">Acyltransferase</keyword>
<proteinExistence type="predicted"/>
<keyword evidence="4" id="KW-0808">Transferase</keyword>
<dbReference type="Gene3D" id="1.10.150.240">
    <property type="entry name" value="Putative phosphatase, domain 2"/>
    <property type="match status" value="1"/>
</dbReference>
<dbReference type="CDD" id="cd04302">
    <property type="entry name" value="HAD_5NT"/>
    <property type="match status" value="1"/>
</dbReference>
<dbReference type="InterPro" id="IPR036412">
    <property type="entry name" value="HAD-like_sf"/>
</dbReference>
<evidence type="ECO:0000256" key="1">
    <source>
        <dbReference type="ARBA" id="ARBA00022801"/>
    </source>
</evidence>
<dbReference type="CDD" id="cd04301">
    <property type="entry name" value="NAT_SF"/>
    <property type="match status" value="1"/>
</dbReference>
<evidence type="ECO:0000259" key="3">
    <source>
        <dbReference type="PROSITE" id="PS51186"/>
    </source>
</evidence>
<dbReference type="InterPro" id="IPR006439">
    <property type="entry name" value="HAD-SF_hydro_IA"/>
</dbReference>
<dbReference type="SUPFAM" id="SSF55729">
    <property type="entry name" value="Acyl-CoA N-acyltransferases (Nat)"/>
    <property type="match status" value="1"/>
</dbReference>
<dbReference type="EMBL" id="JBBMFN010000090">
    <property type="protein sequence ID" value="MEQ2468283.1"/>
    <property type="molecule type" value="Genomic_DNA"/>
</dbReference>
<sequence length="387" mass="44128">MCKYEVILFDLDGTISDPKEGITKSVQYALQKLGKEEPDLDKLERFIGPPLQESFPKYYGYNEEITNQAIALYRKRFSQSGMFENELYPSISMLLDLLQKEGRILIVATSKPTIFAETILKYFQIEQYFTQIIGSNLDGTRTSKTEIIQYIVELYPSYQLSDFVMIGDREHDIIGAKNVGIDSIGVTYGYGSYEELHKANASYIVESIDQLTDILIGRKNERKQQINLVTEDEAPLVHRLMLEAFEDYRYVEVPSSALNEPIDKLTDALKNGTEQAILYRLNAIPLGSSRLQLKGDSLYFSRLSVTPSARGKGIAQEMLAWMEEYALLNGKQKMECKVRANVRKNISLYEKLGFIITKEEEANNPNGKLVKTVNMEKQIKRKTPSTI</sequence>
<dbReference type="SUPFAM" id="SSF56784">
    <property type="entry name" value="HAD-like"/>
    <property type="match status" value="1"/>
</dbReference>
<dbReference type="NCBIfam" id="TIGR01549">
    <property type="entry name" value="HAD-SF-IA-v1"/>
    <property type="match status" value="1"/>
</dbReference>
<dbReference type="SFLD" id="SFLDG01129">
    <property type="entry name" value="C1.5:_HAD__Beta-PGM__Phosphata"/>
    <property type="match status" value="1"/>
</dbReference>
<dbReference type="Gene3D" id="3.40.630.30">
    <property type="match status" value="1"/>
</dbReference>